<dbReference type="PATRIC" id="fig|1227455.4.peg.71"/>
<dbReference type="PANTHER" id="PTHR45875:SF1">
    <property type="entry name" value="METHYLTRANSFERASE N6AMT1"/>
    <property type="match status" value="1"/>
</dbReference>
<dbReference type="SUPFAM" id="SSF53335">
    <property type="entry name" value="S-adenosyl-L-methionine-dependent methyltransferases"/>
    <property type="match status" value="1"/>
</dbReference>
<dbReference type="InParanoid" id="M0MQ74"/>
<dbReference type="GO" id="GO:0032259">
    <property type="term" value="P:methylation"/>
    <property type="evidence" value="ECO:0007669"/>
    <property type="project" value="UniProtKB-KW"/>
</dbReference>
<accession>M0MQ74</accession>
<comment type="caution">
    <text evidence="5">The sequence shown here is derived from an EMBL/GenBank/DDBJ whole genome shotgun (WGS) entry which is preliminary data.</text>
</comment>
<keyword evidence="6" id="KW-1185">Reference proteome</keyword>
<dbReference type="NCBIfam" id="TIGR00537">
    <property type="entry name" value="hemK_rel_arch"/>
    <property type="match status" value="1"/>
</dbReference>
<dbReference type="InterPro" id="IPR041698">
    <property type="entry name" value="Methyltransf_25"/>
</dbReference>
<feature type="domain" description="Methyltransferase" evidence="4">
    <location>
        <begin position="36"/>
        <end position="101"/>
    </location>
</feature>
<evidence type="ECO:0000313" key="5">
    <source>
        <dbReference type="EMBL" id="EMA47877.1"/>
    </source>
</evidence>
<dbReference type="Gene3D" id="3.40.50.150">
    <property type="entry name" value="Vaccinia Virus protein VP39"/>
    <property type="match status" value="1"/>
</dbReference>
<protein>
    <submittedName>
        <fullName evidence="5">Methyltransferase</fullName>
    </submittedName>
</protein>
<dbReference type="InterPro" id="IPR052190">
    <property type="entry name" value="Euk-Arch_PrmC-MTase"/>
</dbReference>
<sequence length="189" mass="19981">MGLDDRRERDDVYQPAEDSDLLATAAMADVTPTDRVLDVGTGSGYVAAQLQAAGARVVGVDRNPHACRQAREAGIDAVRADLTAAFAAEAFDLVTFNPPYLPTEPDEAADDWMGVALSGGETGRAVIEPFLADVGRVLAPEGRVLLLVSSLAGVETIVEHAAHVGFASETVTEDSFPFETLSVLRLTRN</sequence>
<keyword evidence="1 5" id="KW-0489">Methyltransferase</keyword>
<dbReference type="FunCoup" id="M0MQ74">
    <property type="interactions" value="56"/>
</dbReference>
<dbReference type="OrthoDB" id="27149at2157"/>
<proteinExistence type="predicted"/>
<dbReference type="Proteomes" id="UP000011669">
    <property type="component" value="Unassembled WGS sequence"/>
</dbReference>
<dbReference type="AlphaFoldDB" id="M0MQ74"/>
<name>M0MQ74_9EURY</name>
<dbReference type="EMBL" id="AOMD01000002">
    <property type="protein sequence ID" value="EMA47877.1"/>
    <property type="molecule type" value="Genomic_DNA"/>
</dbReference>
<reference evidence="5 6" key="1">
    <citation type="journal article" date="2014" name="PLoS Genet.">
        <title>Phylogenetically driven sequencing of extremely halophilic archaea reveals strategies for static and dynamic osmo-response.</title>
        <authorList>
            <person name="Becker E.A."/>
            <person name="Seitzer P.M."/>
            <person name="Tritt A."/>
            <person name="Larsen D."/>
            <person name="Krusor M."/>
            <person name="Yao A.I."/>
            <person name="Wu D."/>
            <person name="Madern D."/>
            <person name="Eisen J.A."/>
            <person name="Darling A.E."/>
            <person name="Facciotti M.T."/>
        </authorList>
    </citation>
    <scope>NUCLEOTIDE SEQUENCE [LARGE SCALE GENOMIC DNA]</scope>
    <source>
        <strain evidence="5 6">DSM 5350</strain>
    </source>
</reference>
<evidence type="ECO:0000256" key="2">
    <source>
        <dbReference type="ARBA" id="ARBA00022679"/>
    </source>
</evidence>
<evidence type="ECO:0000313" key="6">
    <source>
        <dbReference type="Proteomes" id="UP000011669"/>
    </source>
</evidence>
<dbReference type="RefSeq" id="WP_006075865.1">
    <property type="nucleotide sequence ID" value="NZ_AOMD01000002.1"/>
</dbReference>
<evidence type="ECO:0000256" key="1">
    <source>
        <dbReference type="ARBA" id="ARBA00022603"/>
    </source>
</evidence>
<dbReference type="CDD" id="cd02440">
    <property type="entry name" value="AdoMet_MTases"/>
    <property type="match status" value="1"/>
</dbReference>
<dbReference type="GO" id="GO:0035657">
    <property type="term" value="C:eRF1 methyltransferase complex"/>
    <property type="evidence" value="ECO:0007669"/>
    <property type="project" value="TreeGrafter"/>
</dbReference>
<dbReference type="InterPro" id="IPR029063">
    <property type="entry name" value="SAM-dependent_MTases_sf"/>
</dbReference>
<dbReference type="Pfam" id="PF13649">
    <property type="entry name" value="Methyltransf_25"/>
    <property type="match status" value="1"/>
</dbReference>
<dbReference type="GO" id="GO:0008757">
    <property type="term" value="F:S-adenosylmethionine-dependent methyltransferase activity"/>
    <property type="evidence" value="ECO:0007669"/>
    <property type="project" value="TreeGrafter"/>
</dbReference>
<organism evidence="5 6">
    <name type="scientific">Halococcus saccharolyticus DSM 5350</name>
    <dbReference type="NCBI Taxonomy" id="1227455"/>
    <lineage>
        <taxon>Archaea</taxon>
        <taxon>Methanobacteriati</taxon>
        <taxon>Methanobacteriota</taxon>
        <taxon>Stenosarchaea group</taxon>
        <taxon>Halobacteria</taxon>
        <taxon>Halobacteriales</taxon>
        <taxon>Halococcaceae</taxon>
        <taxon>Halococcus</taxon>
    </lineage>
</organism>
<dbReference type="STRING" id="1227455.C449_00355"/>
<dbReference type="InterPro" id="IPR004557">
    <property type="entry name" value="PrmC-related"/>
</dbReference>
<keyword evidence="3" id="KW-0949">S-adenosyl-L-methionine</keyword>
<dbReference type="GO" id="GO:0008276">
    <property type="term" value="F:protein methyltransferase activity"/>
    <property type="evidence" value="ECO:0007669"/>
    <property type="project" value="TreeGrafter"/>
</dbReference>
<evidence type="ECO:0000259" key="4">
    <source>
        <dbReference type="Pfam" id="PF13649"/>
    </source>
</evidence>
<dbReference type="PANTHER" id="PTHR45875">
    <property type="entry name" value="METHYLTRANSFERASE N6AMT1"/>
    <property type="match status" value="1"/>
</dbReference>
<dbReference type="NCBIfam" id="NF011527">
    <property type="entry name" value="PRK14968.1-1"/>
    <property type="match status" value="1"/>
</dbReference>
<evidence type="ECO:0000256" key="3">
    <source>
        <dbReference type="ARBA" id="ARBA00022691"/>
    </source>
</evidence>
<gene>
    <name evidence="5" type="ORF">C449_00355</name>
</gene>
<keyword evidence="2 5" id="KW-0808">Transferase</keyword>